<evidence type="ECO:0000313" key="1">
    <source>
        <dbReference type="EMBL" id="KAF5756243.1"/>
    </source>
</evidence>
<organism evidence="1 2">
    <name type="scientific">Helianthus annuus</name>
    <name type="common">Common sunflower</name>
    <dbReference type="NCBI Taxonomy" id="4232"/>
    <lineage>
        <taxon>Eukaryota</taxon>
        <taxon>Viridiplantae</taxon>
        <taxon>Streptophyta</taxon>
        <taxon>Embryophyta</taxon>
        <taxon>Tracheophyta</taxon>
        <taxon>Spermatophyta</taxon>
        <taxon>Magnoliopsida</taxon>
        <taxon>eudicotyledons</taxon>
        <taxon>Gunneridae</taxon>
        <taxon>Pentapetalae</taxon>
        <taxon>asterids</taxon>
        <taxon>campanulids</taxon>
        <taxon>Asterales</taxon>
        <taxon>Asteraceae</taxon>
        <taxon>Asteroideae</taxon>
        <taxon>Heliantheae alliance</taxon>
        <taxon>Heliantheae</taxon>
        <taxon>Helianthus</taxon>
    </lineage>
</organism>
<gene>
    <name evidence="1" type="ORF">HanXRQr2_Chr17g0812331</name>
</gene>
<comment type="caution">
    <text evidence="1">The sequence shown here is derived from an EMBL/GenBank/DDBJ whole genome shotgun (WGS) entry which is preliminary data.</text>
</comment>
<dbReference type="AlphaFoldDB" id="A0A9K3DK87"/>
<dbReference type="PANTHER" id="PTHR33116">
    <property type="entry name" value="REVERSE TRANSCRIPTASE ZINC-BINDING DOMAIN-CONTAINING PROTEIN-RELATED-RELATED"/>
    <property type="match status" value="1"/>
</dbReference>
<evidence type="ECO:0000313" key="2">
    <source>
        <dbReference type="Proteomes" id="UP000215914"/>
    </source>
</evidence>
<evidence type="ECO:0008006" key="3">
    <source>
        <dbReference type="Google" id="ProtNLM"/>
    </source>
</evidence>
<protein>
    <recommendedName>
        <fullName evidence="3">Reverse transcriptase zinc-binding domain-containing protein</fullName>
    </recommendedName>
</protein>
<proteinExistence type="predicted"/>
<keyword evidence="2" id="KW-1185">Reference proteome</keyword>
<dbReference type="EMBL" id="MNCJ02000332">
    <property type="protein sequence ID" value="KAF5756243.1"/>
    <property type="molecule type" value="Genomic_DNA"/>
</dbReference>
<dbReference type="Proteomes" id="UP000215914">
    <property type="component" value="Unassembled WGS sequence"/>
</dbReference>
<name>A0A9K3DK87_HELAN</name>
<accession>A0A9K3DK87</accession>
<dbReference type="Gramene" id="mRNA:HanXRQr2_Chr17g0812331">
    <property type="protein sequence ID" value="mRNA:HanXRQr2_Chr17g0812331"/>
    <property type="gene ID" value="HanXRQr2_Chr17g0812331"/>
</dbReference>
<reference evidence="1" key="1">
    <citation type="journal article" date="2017" name="Nature">
        <title>The sunflower genome provides insights into oil metabolism, flowering and Asterid evolution.</title>
        <authorList>
            <person name="Badouin H."/>
            <person name="Gouzy J."/>
            <person name="Grassa C.J."/>
            <person name="Murat F."/>
            <person name="Staton S.E."/>
            <person name="Cottret L."/>
            <person name="Lelandais-Briere C."/>
            <person name="Owens G.L."/>
            <person name="Carrere S."/>
            <person name="Mayjonade B."/>
            <person name="Legrand L."/>
            <person name="Gill N."/>
            <person name="Kane N.C."/>
            <person name="Bowers J.E."/>
            <person name="Hubner S."/>
            <person name="Bellec A."/>
            <person name="Berard A."/>
            <person name="Berges H."/>
            <person name="Blanchet N."/>
            <person name="Boniface M.C."/>
            <person name="Brunel D."/>
            <person name="Catrice O."/>
            <person name="Chaidir N."/>
            <person name="Claudel C."/>
            <person name="Donnadieu C."/>
            <person name="Faraut T."/>
            <person name="Fievet G."/>
            <person name="Helmstetter N."/>
            <person name="King M."/>
            <person name="Knapp S.J."/>
            <person name="Lai Z."/>
            <person name="Le Paslier M.C."/>
            <person name="Lippi Y."/>
            <person name="Lorenzon L."/>
            <person name="Mandel J.R."/>
            <person name="Marage G."/>
            <person name="Marchand G."/>
            <person name="Marquand E."/>
            <person name="Bret-Mestries E."/>
            <person name="Morien E."/>
            <person name="Nambeesan S."/>
            <person name="Nguyen T."/>
            <person name="Pegot-Espagnet P."/>
            <person name="Pouilly N."/>
            <person name="Raftis F."/>
            <person name="Sallet E."/>
            <person name="Schiex T."/>
            <person name="Thomas J."/>
            <person name="Vandecasteele C."/>
            <person name="Vares D."/>
            <person name="Vear F."/>
            <person name="Vautrin S."/>
            <person name="Crespi M."/>
            <person name="Mangin B."/>
            <person name="Burke J.M."/>
            <person name="Salse J."/>
            <person name="Munos S."/>
            <person name="Vincourt P."/>
            <person name="Rieseberg L.H."/>
            <person name="Langlade N.B."/>
        </authorList>
    </citation>
    <scope>NUCLEOTIDE SEQUENCE</scope>
    <source>
        <tissue evidence="1">Leaves</tissue>
    </source>
</reference>
<reference evidence="1" key="2">
    <citation type="submission" date="2020-06" db="EMBL/GenBank/DDBJ databases">
        <title>Helianthus annuus Genome sequencing and assembly Release 2.</title>
        <authorList>
            <person name="Gouzy J."/>
            <person name="Langlade N."/>
            <person name="Munos S."/>
        </authorList>
    </citation>
    <scope>NUCLEOTIDE SEQUENCE</scope>
    <source>
        <tissue evidence="1">Leaves</tissue>
    </source>
</reference>
<dbReference type="PANTHER" id="PTHR33116:SF78">
    <property type="entry name" value="OS12G0587133 PROTEIN"/>
    <property type="match status" value="1"/>
</dbReference>
<sequence>MNMMCCLLCYADNDSHTHLFFECKYSSQVWISIRQKAGMESVNPKWADIVDWLVLRARSKSVATYVARLMVAASAYYIWQERNARIFKNQLRPPEVISKAILDTVRYKLMGAKLKNTASVQRLLGKWKINDNDINDDGADLFRFIEVGMSHD</sequence>